<dbReference type="AlphaFoldDB" id="A0A9P5X110"/>
<evidence type="ECO:0000256" key="2">
    <source>
        <dbReference type="SAM" id="MobiDB-lite"/>
    </source>
</evidence>
<feature type="region of interest" description="Disordered" evidence="2">
    <location>
        <begin position="138"/>
        <end position="162"/>
    </location>
</feature>
<evidence type="ECO:0000256" key="1">
    <source>
        <dbReference type="SAM" id="Coils"/>
    </source>
</evidence>
<evidence type="ECO:0000313" key="3">
    <source>
        <dbReference type="EMBL" id="KAF9441629.1"/>
    </source>
</evidence>
<name>A0A9P5X110_9AGAR</name>
<keyword evidence="1" id="KW-0175">Coiled coil</keyword>
<dbReference type="EMBL" id="MU151835">
    <property type="protein sequence ID" value="KAF9441629.1"/>
    <property type="molecule type" value="Genomic_DNA"/>
</dbReference>
<dbReference type="Proteomes" id="UP000807342">
    <property type="component" value="Unassembled WGS sequence"/>
</dbReference>
<organism evidence="3 4">
    <name type="scientific">Macrolepiota fuliginosa MF-IS2</name>
    <dbReference type="NCBI Taxonomy" id="1400762"/>
    <lineage>
        <taxon>Eukaryota</taxon>
        <taxon>Fungi</taxon>
        <taxon>Dikarya</taxon>
        <taxon>Basidiomycota</taxon>
        <taxon>Agaricomycotina</taxon>
        <taxon>Agaricomycetes</taxon>
        <taxon>Agaricomycetidae</taxon>
        <taxon>Agaricales</taxon>
        <taxon>Agaricineae</taxon>
        <taxon>Agaricaceae</taxon>
        <taxon>Macrolepiota</taxon>
    </lineage>
</organism>
<keyword evidence="4" id="KW-1185">Reference proteome</keyword>
<evidence type="ECO:0000313" key="4">
    <source>
        <dbReference type="Proteomes" id="UP000807342"/>
    </source>
</evidence>
<comment type="caution">
    <text evidence="3">The sequence shown here is derived from an EMBL/GenBank/DDBJ whole genome shotgun (WGS) entry which is preliminary data.</text>
</comment>
<accession>A0A9P5X110</accession>
<protein>
    <submittedName>
        <fullName evidence="3">Uncharacterized protein</fullName>
    </submittedName>
</protein>
<reference evidence="3" key="1">
    <citation type="submission" date="2020-11" db="EMBL/GenBank/DDBJ databases">
        <authorList>
            <consortium name="DOE Joint Genome Institute"/>
            <person name="Ahrendt S."/>
            <person name="Riley R."/>
            <person name="Andreopoulos W."/>
            <person name="Labutti K."/>
            <person name="Pangilinan J."/>
            <person name="Ruiz-Duenas F.J."/>
            <person name="Barrasa J.M."/>
            <person name="Sanchez-Garcia M."/>
            <person name="Camarero S."/>
            <person name="Miyauchi S."/>
            <person name="Serrano A."/>
            <person name="Linde D."/>
            <person name="Babiker R."/>
            <person name="Drula E."/>
            <person name="Ayuso-Fernandez I."/>
            <person name="Pacheco R."/>
            <person name="Padilla G."/>
            <person name="Ferreira P."/>
            <person name="Barriuso J."/>
            <person name="Kellner H."/>
            <person name="Castanera R."/>
            <person name="Alfaro M."/>
            <person name="Ramirez L."/>
            <person name="Pisabarro A.G."/>
            <person name="Kuo A."/>
            <person name="Tritt A."/>
            <person name="Lipzen A."/>
            <person name="He G."/>
            <person name="Yan M."/>
            <person name="Ng V."/>
            <person name="Cullen D."/>
            <person name="Martin F."/>
            <person name="Rosso M.-N."/>
            <person name="Henrissat B."/>
            <person name="Hibbett D."/>
            <person name="Martinez A.T."/>
            <person name="Grigoriev I.V."/>
        </authorList>
    </citation>
    <scope>NUCLEOTIDE SEQUENCE</scope>
    <source>
        <strain evidence="3">MF-IS2</strain>
    </source>
</reference>
<feature type="coiled-coil region" evidence="1">
    <location>
        <begin position="90"/>
        <end position="117"/>
    </location>
</feature>
<sequence>MHLKKALDGSLSRDRTDMLKIDEVHLSNDDLPQMLCFDCSKLVMVLFWACITCNPKIYICNDYHILLRLHNTIREDFEVKTIDPQTTAVVTAVEMAVRGLESRINALEDRLTNTEGQVGSNVASLLKEIAQRLGISGLDGSAPSDKSATDSPPGDQLLEGEM</sequence>
<proteinExistence type="predicted"/>
<gene>
    <name evidence="3" type="ORF">P691DRAFT_766061</name>
</gene>